<dbReference type="EMBL" id="JANRMS010001426">
    <property type="protein sequence ID" value="KAJ3528326.1"/>
    <property type="molecule type" value="Genomic_DNA"/>
</dbReference>
<proteinExistence type="predicted"/>
<accession>A0ACC1RYJ3</accession>
<sequence length="986" mass="108999">MAQNTVGEDIAKVKSNATNESDVAIGKVEDVRKGDVADDNILLAQGHVPVMRRSFDLLGTLGLGFSITNSWVSYASCFGQSLLYGGPQATVFGLIVACAVQWLIILGLAEQASAFPSSGGQYHFTYILAPEKHRRFAAFAVGTISVLGWWVITCSGISNNVQCIIGMIMFAKPDYEPQNWHSYLLYVGLILITLIPIFTIPQKHLGKWTQTCLAISVLGFVIVTVTILAMADEYNHPSFITRFDGTSGWPRGVAWIMSVGNAMYAFASMDAVIHVAEEMHHPGKAIPRAMNLTMIIGLLTSVPFILAMMFVIKDLDAVRTAHLPSLEAFHQATGSRSAALGLQSLLVVIFYTCMPSQWITCGRLTWAFSRDRGLPFYNYWNHISPSLGFPVRTTLLSVAFCIIYGVLYLASNQAFNSIIITAVLGVNISYAVPQAITLVHGRGNRLPERPFKLGKITGYLCNAWTPLWVTTIGVFICFPNQIPVAADSMNYVCVVLGFMGLILVVLWASVRRYFEGPTIDWEMLGIHSLNIVNVDTSFCFNQTSYTQGSNNVTICHQYWFTNASNTTAIPPTNETSIDVWVYKSKVDLNNSLPISKPLLVDCPMPVCAFGISGTYASLQRYLIYLNLMLCIIASLSPVLRGVAQIYLATTGISAAAHFITIFKLRHHHVIDMDFLPSLMYFFSGIVATLLWVLLRSTNKVKGYGDVLLLQVYPFLLVHILLVMVLILLREYKQTEPSTVLLESEAAFRLTSICFQDSTGSVSLWTGPVTYAIKQSAELQYLLPSVESYGLPANTFPVSISRTFNGLAIVLGVLVGYTVIMVAMRNRINTLKIYSLSFLQHTPKAFRKLLSPGLAPSRCPEHRLLILGADDLFLLIGTSIDLIAYLCFVVSLEHGIRAHDLPVAELPFQYSQWGTWVTTACIIIATIIVQYRTNNKCDFNRIALDEAALQAQHSAQLSHTSRINILAYRQREQSLPGNAGRAAGRWM</sequence>
<organism evidence="1 2">
    <name type="scientific">Fusarium decemcellulare</name>
    <dbReference type="NCBI Taxonomy" id="57161"/>
    <lineage>
        <taxon>Eukaryota</taxon>
        <taxon>Fungi</taxon>
        <taxon>Dikarya</taxon>
        <taxon>Ascomycota</taxon>
        <taxon>Pezizomycotina</taxon>
        <taxon>Sordariomycetes</taxon>
        <taxon>Hypocreomycetidae</taxon>
        <taxon>Hypocreales</taxon>
        <taxon>Nectriaceae</taxon>
        <taxon>Fusarium</taxon>
        <taxon>Fusarium decemcellulare species complex</taxon>
    </lineage>
</organism>
<evidence type="ECO:0000313" key="2">
    <source>
        <dbReference type="Proteomes" id="UP001148629"/>
    </source>
</evidence>
<gene>
    <name evidence="1" type="ORF">NM208_g10254</name>
</gene>
<dbReference type="Proteomes" id="UP001148629">
    <property type="component" value="Unassembled WGS sequence"/>
</dbReference>
<protein>
    <submittedName>
        <fullName evidence="1">Uncharacterized protein</fullName>
    </submittedName>
</protein>
<name>A0ACC1RYJ3_9HYPO</name>
<evidence type="ECO:0000313" key="1">
    <source>
        <dbReference type="EMBL" id="KAJ3528326.1"/>
    </source>
</evidence>
<reference evidence="1" key="1">
    <citation type="submission" date="2022-08" db="EMBL/GenBank/DDBJ databases">
        <title>Genome Sequence of Fusarium decemcellulare.</title>
        <authorList>
            <person name="Buettner E."/>
        </authorList>
    </citation>
    <scope>NUCLEOTIDE SEQUENCE</scope>
    <source>
        <strain evidence="1">Babe19</strain>
    </source>
</reference>
<keyword evidence="2" id="KW-1185">Reference proteome</keyword>
<comment type="caution">
    <text evidence="1">The sequence shown here is derived from an EMBL/GenBank/DDBJ whole genome shotgun (WGS) entry which is preliminary data.</text>
</comment>